<dbReference type="InterPro" id="IPR006089">
    <property type="entry name" value="Acyl-CoA_DH_CS"/>
</dbReference>
<evidence type="ECO:0000313" key="33">
    <source>
        <dbReference type="EMBL" id="KFD52424.1"/>
    </source>
</evidence>
<dbReference type="PRINTS" id="PR00621">
    <property type="entry name" value="HISTONEH2B"/>
</dbReference>
<feature type="domain" description="Acyl-CoA dehydrogenase/oxidase C-terminal" evidence="30">
    <location>
        <begin position="456"/>
        <end position="574"/>
    </location>
</feature>
<dbReference type="Gene3D" id="1.10.20.10">
    <property type="entry name" value="Histone, subunit A"/>
    <property type="match status" value="1"/>
</dbReference>
<dbReference type="FunFam" id="1.20.140.10:FF:000011">
    <property type="entry name" value="Medium-chain specific acyl-CoA dehydrogenase, mitochondrial"/>
    <property type="match status" value="1"/>
</dbReference>
<keyword evidence="18" id="KW-0560">Oxidoreductase</keyword>
<feature type="region of interest" description="Disordered" evidence="27">
    <location>
        <begin position="590"/>
        <end position="622"/>
    </location>
</feature>
<dbReference type="PROSITE" id="PS00072">
    <property type="entry name" value="ACYL_COA_DH_1"/>
    <property type="match status" value="1"/>
</dbReference>
<comment type="cofactor">
    <cofactor evidence="1">
        <name>FAD</name>
        <dbReference type="ChEBI" id="CHEBI:57692"/>
    </cofactor>
</comment>
<dbReference type="Gene3D" id="2.40.110.10">
    <property type="entry name" value="Butyryl-CoA Dehydrogenase, subunit A, domain 2"/>
    <property type="match status" value="1"/>
</dbReference>
<comment type="function">
    <text evidence="2">Core component of nucleosome. Nucleosomes wrap and compact DNA into chromatin, limiting DNA accessibility to the cellular machineries which require DNA as a template. Histones thereby play a central role in transcription regulation, DNA repair, DNA replication and chromosomal stability. DNA accessibility is regulated via a complex set of post-translational modifications of histones, also called histone code, and nucleosome remodeling.</text>
</comment>
<gene>
    <name evidence="33" type="ORF">M513_06621</name>
</gene>
<keyword evidence="11 26" id="KW-0158">Chromosome</keyword>
<keyword evidence="34" id="KW-1185">Reference proteome</keyword>
<comment type="subunit">
    <text evidence="9 26">The nucleosome is a histone octamer containing two molecules each of H2A, H2B, H3 and H4 assembled in one H3-H4 heterotetramer and two H2A-H2B heterodimers. The octamer wraps approximately 147 bp of DNA.</text>
</comment>
<dbReference type="Gene3D" id="1.20.140.10">
    <property type="entry name" value="Butyryl-CoA Dehydrogenase, subunit A, domain 3"/>
    <property type="match status" value="2"/>
</dbReference>
<evidence type="ECO:0000256" key="11">
    <source>
        <dbReference type="ARBA" id="ARBA00022454"/>
    </source>
</evidence>
<dbReference type="FunFam" id="2.40.110.10:FF:000007">
    <property type="entry name" value="Medium-chain specific acyl-CoA dehydrogenase, mitochondrial"/>
    <property type="match status" value="1"/>
</dbReference>
<comment type="subunit">
    <text evidence="10">Homotetramer.</text>
</comment>
<dbReference type="InterPro" id="IPR046373">
    <property type="entry name" value="Acyl-CoA_Oxase/DH_mid-dom_sf"/>
</dbReference>
<evidence type="ECO:0000256" key="17">
    <source>
        <dbReference type="ARBA" id="ARBA00022946"/>
    </source>
</evidence>
<dbReference type="Pfam" id="PF02770">
    <property type="entry name" value="Acyl-CoA_dh_M"/>
    <property type="match status" value="1"/>
</dbReference>
<dbReference type="Gene3D" id="1.10.540.10">
    <property type="entry name" value="Acyl-CoA dehydrogenase/oxidase, N-terminal domain"/>
    <property type="match status" value="1"/>
</dbReference>
<comment type="similarity">
    <text evidence="7 26">Belongs to the histone H2B family.</text>
</comment>
<evidence type="ECO:0000256" key="27">
    <source>
        <dbReference type="SAM" id="MobiDB-lite"/>
    </source>
</evidence>
<dbReference type="GO" id="GO:0070991">
    <property type="term" value="F:medium-chain fatty acyl-CoA dehydrogenase activity"/>
    <property type="evidence" value="ECO:0007669"/>
    <property type="project" value="UniProtKB-EC"/>
</dbReference>
<dbReference type="PANTHER" id="PTHR48083:SF2">
    <property type="entry name" value="MEDIUM-CHAIN SPECIFIC ACYL-COA DEHYDROGENASE, MITOCHONDRIAL"/>
    <property type="match status" value="1"/>
</dbReference>
<keyword evidence="22 26" id="KW-0539">Nucleus</keyword>
<dbReference type="EMBL" id="KL363227">
    <property type="protein sequence ID" value="KFD52424.1"/>
    <property type="molecule type" value="Genomic_DNA"/>
</dbReference>
<keyword evidence="14" id="KW-0274">FAD</keyword>
<evidence type="ECO:0000256" key="7">
    <source>
        <dbReference type="ARBA" id="ARBA00006846"/>
    </source>
</evidence>
<dbReference type="GO" id="GO:0051793">
    <property type="term" value="P:medium-chain fatty acid catabolic process"/>
    <property type="evidence" value="ECO:0007669"/>
    <property type="project" value="TreeGrafter"/>
</dbReference>
<feature type="transmembrane region" description="Helical" evidence="28">
    <location>
        <begin position="12"/>
        <end position="32"/>
    </location>
</feature>
<dbReference type="PROSITE" id="PS00357">
    <property type="entry name" value="HISTONE_H2B"/>
    <property type="match status" value="1"/>
</dbReference>
<name>A0A085M5C8_9BILA</name>
<evidence type="ECO:0000256" key="25">
    <source>
        <dbReference type="ARBA" id="ARBA00059733"/>
    </source>
</evidence>
<dbReference type="InterPro" id="IPR009072">
    <property type="entry name" value="Histone-fold"/>
</dbReference>
<evidence type="ECO:0000256" key="18">
    <source>
        <dbReference type="ARBA" id="ARBA00023002"/>
    </source>
</evidence>
<evidence type="ECO:0000256" key="13">
    <source>
        <dbReference type="ARBA" id="ARBA00022630"/>
    </source>
</evidence>
<dbReference type="GO" id="GO:0030527">
    <property type="term" value="F:structural constituent of chromatin"/>
    <property type="evidence" value="ECO:0007669"/>
    <property type="project" value="InterPro"/>
</dbReference>
<evidence type="ECO:0000256" key="8">
    <source>
        <dbReference type="ARBA" id="ARBA00009347"/>
    </source>
</evidence>
<feature type="domain" description="Acyl-CoA dehydrogenase/oxidase C-terminal" evidence="30">
    <location>
        <begin position="347"/>
        <end position="440"/>
    </location>
</feature>
<dbReference type="SMART" id="SM00427">
    <property type="entry name" value="H2B"/>
    <property type="match status" value="1"/>
</dbReference>
<organism evidence="33 34">
    <name type="scientific">Trichuris suis</name>
    <name type="common">pig whipworm</name>
    <dbReference type="NCBI Taxonomy" id="68888"/>
    <lineage>
        <taxon>Eukaryota</taxon>
        <taxon>Metazoa</taxon>
        <taxon>Ecdysozoa</taxon>
        <taxon>Nematoda</taxon>
        <taxon>Enoplea</taxon>
        <taxon>Dorylaimia</taxon>
        <taxon>Trichinellida</taxon>
        <taxon>Trichuridae</taxon>
        <taxon>Trichuris</taxon>
    </lineage>
</organism>
<keyword evidence="28" id="KW-0472">Membrane</keyword>
<evidence type="ECO:0000256" key="23">
    <source>
        <dbReference type="ARBA" id="ARBA00023269"/>
    </source>
</evidence>
<comment type="subcellular location">
    <subcellularLocation>
        <location evidence="4">Chromosome</location>
    </subcellularLocation>
    <subcellularLocation>
        <location evidence="5">Mitochondrion matrix</location>
    </subcellularLocation>
    <subcellularLocation>
        <location evidence="3 26">Nucleus</location>
    </subcellularLocation>
</comment>
<dbReference type="GO" id="GO:0003677">
    <property type="term" value="F:DNA binding"/>
    <property type="evidence" value="ECO:0007669"/>
    <property type="project" value="UniProtKB-KW"/>
</dbReference>
<dbReference type="InterPro" id="IPR037069">
    <property type="entry name" value="AcylCoA_DH/ox_N_sf"/>
</dbReference>
<dbReference type="PROSITE" id="PS00073">
    <property type="entry name" value="ACYL_COA_DH_2"/>
    <property type="match status" value="1"/>
</dbReference>
<dbReference type="PANTHER" id="PTHR48083">
    <property type="entry name" value="MEDIUM-CHAIN SPECIFIC ACYL-COA DEHYDROGENASE, MITOCHONDRIAL-RELATED"/>
    <property type="match status" value="1"/>
</dbReference>
<evidence type="ECO:0000256" key="28">
    <source>
        <dbReference type="SAM" id="Phobius"/>
    </source>
</evidence>
<dbReference type="GO" id="GO:0050660">
    <property type="term" value="F:flavin adenine dinucleotide binding"/>
    <property type="evidence" value="ECO:0007669"/>
    <property type="project" value="InterPro"/>
</dbReference>
<comment type="catalytic activity">
    <reaction evidence="24">
        <text>a medium-chain 2,3-saturated fatty acyl-CoA + oxidized [electron-transfer flavoprotein] + H(+) = a medium-chain (2E)-enoyl-CoA + reduced [electron-transfer flavoprotein]</text>
        <dbReference type="Rhea" id="RHEA:14477"/>
        <dbReference type="Rhea" id="RHEA-COMP:10685"/>
        <dbReference type="Rhea" id="RHEA-COMP:10686"/>
        <dbReference type="ChEBI" id="CHEBI:15378"/>
        <dbReference type="ChEBI" id="CHEBI:57692"/>
        <dbReference type="ChEBI" id="CHEBI:58307"/>
        <dbReference type="ChEBI" id="CHEBI:83723"/>
        <dbReference type="ChEBI" id="CHEBI:83726"/>
        <dbReference type="EC" id="1.3.8.7"/>
    </reaction>
</comment>
<feature type="domain" description="Acyl-CoA dehydrogenase/oxidase N-terminal" evidence="32">
    <location>
        <begin position="122"/>
        <end position="231"/>
    </location>
</feature>
<evidence type="ECO:0000256" key="3">
    <source>
        <dbReference type="ARBA" id="ARBA00004123"/>
    </source>
</evidence>
<keyword evidence="15" id="KW-0276">Fatty acid metabolism</keyword>
<protein>
    <recommendedName>
        <fullName evidence="26">Histone H2B</fullName>
    </recommendedName>
</protein>
<dbReference type="GO" id="GO:0005634">
    <property type="term" value="C:nucleus"/>
    <property type="evidence" value="ECO:0007669"/>
    <property type="project" value="UniProtKB-SubCell"/>
</dbReference>
<reference evidence="33 34" key="1">
    <citation type="journal article" date="2014" name="Nat. Genet.">
        <title>Genome and transcriptome of the porcine whipworm Trichuris suis.</title>
        <authorList>
            <person name="Jex A.R."/>
            <person name="Nejsum P."/>
            <person name="Schwarz E.M."/>
            <person name="Hu L."/>
            <person name="Young N.D."/>
            <person name="Hall R.S."/>
            <person name="Korhonen P.K."/>
            <person name="Liao S."/>
            <person name="Thamsborg S."/>
            <person name="Xia J."/>
            <person name="Xu P."/>
            <person name="Wang S."/>
            <person name="Scheerlinck J.P."/>
            <person name="Hofmann A."/>
            <person name="Sternberg P.W."/>
            <person name="Wang J."/>
            <person name="Gasser R.B."/>
        </authorList>
    </citation>
    <scope>NUCLEOTIDE SEQUENCE [LARGE SCALE GENOMIC DNA]</scope>
    <source>
        <strain evidence="33">DCEP-RM93M</strain>
    </source>
</reference>
<feature type="domain" description="Acyl-CoA oxidase/dehydrogenase middle" evidence="31">
    <location>
        <begin position="237"/>
        <end position="335"/>
    </location>
</feature>
<dbReference type="InterPro" id="IPR009075">
    <property type="entry name" value="AcylCo_DH/oxidase_C"/>
</dbReference>
<dbReference type="Pfam" id="PF00125">
    <property type="entry name" value="Histone"/>
    <property type="match status" value="1"/>
</dbReference>
<evidence type="ECO:0000256" key="5">
    <source>
        <dbReference type="ARBA" id="ARBA00004305"/>
    </source>
</evidence>
<evidence type="ECO:0000256" key="12">
    <source>
        <dbReference type="ARBA" id="ARBA00022499"/>
    </source>
</evidence>
<keyword evidence="28" id="KW-1133">Transmembrane helix</keyword>
<feature type="non-terminal residue" evidence="33">
    <location>
        <position position="1"/>
    </location>
</feature>
<keyword evidence="19" id="KW-0443">Lipid metabolism</keyword>
<dbReference type="GO" id="GO:0045087">
    <property type="term" value="P:innate immune response"/>
    <property type="evidence" value="ECO:0007669"/>
    <property type="project" value="UniProtKB-ARBA"/>
</dbReference>
<evidence type="ECO:0000259" key="30">
    <source>
        <dbReference type="Pfam" id="PF00441"/>
    </source>
</evidence>
<comment type="pathway">
    <text evidence="6">Lipid metabolism; mitochondrial fatty acid beta-oxidation.</text>
</comment>
<accession>A0A085M5C8</accession>
<dbReference type="InterPro" id="IPR000558">
    <property type="entry name" value="Histone_H2B"/>
</dbReference>
<dbReference type="SUPFAM" id="SSF47203">
    <property type="entry name" value="Acyl-CoA dehydrogenase C-terminal domain-like"/>
    <property type="match status" value="2"/>
</dbReference>
<dbReference type="Pfam" id="PF00441">
    <property type="entry name" value="Acyl-CoA_dh_1"/>
    <property type="match status" value="2"/>
</dbReference>
<dbReference type="InterPro" id="IPR050741">
    <property type="entry name" value="Acyl-CoA_dehydrogenase"/>
</dbReference>
<evidence type="ECO:0000256" key="10">
    <source>
        <dbReference type="ARBA" id="ARBA00011881"/>
    </source>
</evidence>
<dbReference type="InterPro" id="IPR006091">
    <property type="entry name" value="Acyl-CoA_Oxase/DH_mid-dom"/>
</dbReference>
<dbReference type="FunFam" id="1.10.540.10:FF:000010">
    <property type="entry name" value="Medium-chain specific acyl-CoA dehydrogenase, mitochondrial"/>
    <property type="match status" value="1"/>
</dbReference>
<keyword evidence="20 26" id="KW-0238">DNA-binding</keyword>
<sequence>IFKLPTSTAKLLLSLFATVRCLLLFIITFNFFCFTEFISILTYAHTLIDDRSLFAVPLTLPVVCCLHRPKGRVRSHLPLFGCLCPTMLWRRLASTINRRFSAGLRTTPSEPVQAGGFCFELSEEAKNYQSVALKFAKEEIIPKAAHYDQTAEYPWDLFKKAWNLGLTNSEIPEAYGGLNLSCLESAVVTEALSYGCTGVSTVIVANGLAEMPLILSGSEFLKKKYLGRMTAEPLIAAYCVTEPGAGSDVAAVKTKLTRKGNNYVLNGQKMWITNGGHANWFFVLARSNPDSSAPASKALTAVVVDGDAKGVVRGKKEMNMGQRCSDTRAITFEDVIVPKENLIGEEGMGFKIAMGAFDRTRPLVAAGAVGLAWRCLDEAVKYSLERKAFGKPIGEHQAVAFLLADMAIGIDTARLITYKAAWEVDQGRRNSYFASIAKNLIRWDDGTISPYVDELQVAAGAVGLAWRCLDEAVKYSLERKAFGKPIGEHQAVAFLLADMAIGIDTARLITYKAAWEVDQGRRNSYFASIAKAYSSDVANKCATDAVQIFGGNGFNSEYPVEKLMRDAKIYQIYEAAFRLFWLRWMMSPPSSSSSSKGSKNVSQSQLSSSSSSKLSDKRKRRNRKESFASYIYKVLKQVHPDTGISSKAMSIMNSFVNDVFERIAAEASRLAQINQRSTISSREIQTAVRLLLPGELSKHAISEGTKAVTKYTSAK</sequence>
<evidence type="ECO:0000256" key="16">
    <source>
        <dbReference type="ARBA" id="ARBA00022843"/>
    </source>
</evidence>
<evidence type="ECO:0000256" key="9">
    <source>
        <dbReference type="ARBA" id="ARBA00011538"/>
    </source>
</evidence>
<evidence type="ECO:0000256" key="19">
    <source>
        <dbReference type="ARBA" id="ARBA00023098"/>
    </source>
</evidence>
<dbReference type="Pfam" id="PF02771">
    <property type="entry name" value="Acyl-CoA_dh_N"/>
    <property type="match status" value="1"/>
</dbReference>
<dbReference type="InterPro" id="IPR007125">
    <property type="entry name" value="H2A/H2B/H3"/>
</dbReference>
<dbReference type="InterPro" id="IPR009100">
    <property type="entry name" value="AcylCoA_DH/oxidase_NM_dom_sf"/>
</dbReference>
<dbReference type="AlphaFoldDB" id="A0A085M5C8"/>
<feature type="compositionally biased region" description="Low complexity" evidence="27">
    <location>
        <begin position="590"/>
        <end position="613"/>
    </location>
</feature>
<evidence type="ECO:0000256" key="4">
    <source>
        <dbReference type="ARBA" id="ARBA00004286"/>
    </source>
</evidence>
<keyword evidence="21" id="KW-0496">Mitochondrion</keyword>
<evidence type="ECO:0000259" key="29">
    <source>
        <dbReference type="Pfam" id="PF00125"/>
    </source>
</evidence>
<dbReference type="SUPFAM" id="SSF47113">
    <property type="entry name" value="Histone-fold"/>
    <property type="match status" value="1"/>
</dbReference>
<evidence type="ECO:0000256" key="15">
    <source>
        <dbReference type="ARBA" id="ARBA00022832"/>
    </source>
</evidence>
<evidence type="ECO:0000259" key="32">
    <source>
        <dbReference type="Pfam" id="PF02771"/>
    </source>
</evidence>
<dbReference type="CDD" id="cd22910">
    <property type="entry name" value="HFD_H2B"/>
    <property type="match status" value="1"/>
</dbReference>
<keyword evidence="23 26" id="KW-0544">Nucleosome core</keyword>
<keyword evidence="16" id="KW-0832">Ubl conjugation</keyword>
<proteinExistence type="inferred from homology"/>
<dbReference type="GO" id="GO:0005759">
    <property type="term" value="C:mitochondrial matrix"/>
    <property type="evidence" value="ECO:0007669"/>
    <property type="project" value="UniProtKB-SubCell"/>
</dbReference>
<evidence type="ECO:0000256" key="6">
    <source>
        <dbReference type="ARBA" id="ARBA00005198"/>
    </source>
</evidence>
<dbReference type="InterPro" id="IPR055333">
    <property type="entry name" value="HISTONE_H2B_site"/>
</dbReference>
<evidence type="ECO:0000256" key="26">
    <source>
        <dbReference type="RuleBase" id="RU000451"/>
    </source>
</evidence>
<evidence type="ECO:0000256" key="20">
    <source>
        <dbReference type="ARBA" id="ARBA00023125"/>
    </source>
</evidence>
<evidence type="ECO:0000256" key="24">
    <source>
        <dbReference type="ARBA" id="ARBA00047882"/>
    </source>
</evidence>
<keyword evidence="28" id="KW-0812">Transmembrane</keyword>
<dbReference type="SUPFAM" id="SSF56645">
    <property type="entry name" value="Acyl-CoA dehydrogenase NM domain-like"/>
    <property type="match status" value="1"/>
</dbReference>
<evidence type="ECO:0000256" key="22">
    <source>
        <dbReference type="ARBA" id="ARBA00023242"/>
    </source>
</evidence>
<dbReference type="GO" id="GO:0000786">
    <property type="term" value="C:nucleosome"/>
    <property type="evidence" value="ECO:0007669"/>
    <property type="project" value="UniProtKB-KW"/>
</dbReference>
<evidence type="ECO:0000313" key="34">
    <source>
        <dbReference type="Proteomes" id="UP000030764"/>
    </source>
</evidence>
<evidence type="ECO:0000256" key="14">
    <source>
        <dbReference type="ARBA" id="ARBA00022827"/>
    </source>
</evidence>
<dbReference type="FunFam" id="1.10.20.10:FF:000016">
    <property type="entry name" value="Histone H2B"/>
    <property type="match status" value="1"/>
</dbReference>
<evidence type="ECO:0000259" key="31">
    <source>
        <dbReference type="Pfam" id="PF02770"/>
    </source>
</evidence>
<dbReference type="Proteomes" id="UP000030764">
    <property type="component" value="Unassembled WGS sequence"/>
</dbReference>
<evidence type="ECO:0000256" key="1">
    <source>
        <dbReference type="ARBA" id="ARBA00001974"/>
    </source>
</evidence>
<dbReference type="InterPro" id="IPR013786">
    <property type="entry name" value="AcylCoA_DH/ox_N"/>
</dbReference>
<dbReference type="InterPro" id="IPR036250">
    <property type="entry name" value="AcylCo_DH-like_C"/>
</dbReference>
<dbReference type="GO" id="GO:0046982">
    <property type="term" value="F:protein heterodimerization activity"/>
    <property type="evidence" value="ECO:0007669"/>
    <property type="project" value="InterPro"/>
</dbReference>
<feature type="domain" description="Core Histone H2A/H2B/H3" evidence="29">
    <location>
        <begin position="610"/>
        <end position="690"/>
    </location>
</feature>
<comment type="similarity">
    <text evidence="8">Belongs to the acyl-CoA dehydrogenase family.</text>
</comment>
<comment type="function">
    <text evidence="25">This enzyme is specific for acyl chain lengths of 4 to 16.</text>
</comment>
<evidence type="ECO:0000256" key="21">
    <source>
        <dbReference type="ARBA" id="ARBA00023128"/>
    </source>
</evidence>
<keyword evidence="13" id="KW-0285">Flavoprotein</keyword>
<keyword evidence="17" id="KW-0809">Transit peptide</keyword>
<evidence type="ECO:0000256" key="2">
    <source>
        <dbReference type="ARBA" id="ARBA00002001"/>
    </source>
</evidence>
<keyword evidence="12" id="KW-1017">Isopeptide bond</keyword>